<keyword evidence="7" id="KW-0448">Lipopolysaccharide biosynthesis</keyword>
<reference evidence="13 14" key="1">
    <citation type="submission" date="2019-08" db="EMBL/GenBank/DDBJ databases">
        <title>Five species of Acinetobacter isolated from floral nectar and animal pollinators.</title>
        <authorList>
            <person name="Hendry T.A."/>
        </authorList>
    </citation>
    <scope>NUCLEOTIDE SEQUENCE [LARGE SCALE GENOMIC DNA]</scope>
    <source>
        <strain evidence="13 14">MD18.27</strain>
    </source>
</reference>
<feature type="transmembrane region" description="Helical" evidence="11">
    <location>
        <begin position="100"/>
        <end position="117"/>
    </location>
</feature>
<dbReference type="InterPro" id="IPR000620">
    <property type="entry name" value="EamA_dom"/>
</dbReference>
<sequence length="134" mass="15059">MKLFYLVGFSVLMLFDTLAQVSFKMASNHAMPLTFDLPWLFRIFSNIWIYGALLGYIASFFTWMTLLERAPIGPAVAASHIELISVTLLSVWLFNEPLTLVKVCGMALIFLGVLCLAKGEAEEFKAEQMTKETP</sequence>
<evidence type="ECO:0000256" key="10">
    <source>
        <dbReference type="ARBA" id="ARBA00023136"/>
    </source>
</evidence>
<evidence type="ECO:0000256" key="1">
    <source>
        <dbReference type="ARBA" id="ARBA00004651"/>
    </source>
</evidence>
<dbReference type="InterPro" id="IPR037185">
    <property type="entry name" value="EmrE-like"/>
</dbReference>
<organism evidence="13 14">
    <name type="scientific">Acinetobacter pollinis</name>
    <dbReference type="NCBI Taxonomy" id="2605270"/>
    <lineage>
        <taxon>Bacteria</taxon>
        <taxon>Pseudomonadati</taxon>
        <taxon>Pseudomonadota</taxon>
        <taxon>Gammaproteobacteria</taxon>
        <taxon>Moraxellales</taxon>
        <taxon>Moraxellaceae</taxon>
        <taxon>Acinetobacter</taxon>
    </lineage>
</organism>
<keyword evidence="10 11" id="KW-0472">Membrane</keyword>
<keyword evidence="6 11" id="KW-0812">Transmembrane</keyword>
<evidence type="ECO:0000256" key="8">
    <source>
        <dbReference type="ARBA" id="ARBA00022989"/>
    </source>
</evidence>
<evidence type="ECO:0000313" key="13">
    <source>
        <dbReference type="EMBL" id="MEB5476959.1"/>
    </source>
</evidence>
<keyword evidence="5" id="KW-0441">Lipid A biosynthesis</keyword>
<dbReference type="InterPro" id="IPR000390">
    <property type="entry name" value="Small_drug/metabolite_transptr"/>
</dbReference>
<evidence type="ECO:0000313" key="14">
    <source>
        <dbReference type="Proteomes" id="UP001339883"/>
    </source>
</evidence>
<name>A0ABU6DV13_9GAMM</name>
<keyword evidence="14" id="KW-1185">Reference proteome</keyword>
<dbReference type="Pfam" id="PF00892">
    <property type="entry name" value="EamA"/>
    <property type="match status" value="1"/>
</dbReference>
<keyword evidence="4" id="KW-0997">Cell inner membrane</keyword>
<dbReference type="EMBL" id="VTDN01000005">
    <property type="protein sequence ID" value="MEB5476959.1"/>
    <property type="molecule type" value="Genomic_DNA"/>
</dbReference>
<dbReference type="PANTHER" id="PTHR30561">
    <property type="entry name" value="SMR FAMILY PROTON-DEPENDENT DRUG EFFLUX TRANSPORTER SUGE"/>
    <property type="match status" value="1"/>
</dbReference>
<evidence type="ECO:0000256" key="9">
    <source>
        <dbReference type="ARBA" id="ARBA00023098"/>
    </source>
</evidence>
<evidence type="ECO:0000256" key="7">
    <source>
        <dbReference type="ARBA" id="ARBA00022985"/>
    </source>
</evidence>
<dbReference type="RefSeq" id="WP_195771438.1">
    <property type="nucleotide sequence ID" value="NZ_VTDN01000005.1"/>
</dbReference>
<feature type="transmembrane region" description="Helical" evidence="11">
    <location>
        <begin position="43"/>
        <end position="63"/>
    </location>
</feature>
<keyword evidence="2" id="KW-1003">Cell membrane</keyword>
<keyword evidence="3" id="KW-0444">Lipid biosynthesis</keyword>
<evidence type="ECO:0000256" key="11">
    <source>
        <dbReference type="SAM" id="Phobius"/>
    </source>
</evidence>
<dbReference type="SUPFAM" id="SSF103481">
    <property type="entry name" value="Multidrug resistance efflux transporter EmrE"/>
    <property type="match status" value="1"/>
</dbReference>
<evidence type="ECO:0000259" key="12">
    <source>
        <dbReference type="Pfam" id="PF00892"/>
    </source>
</evidence>
<comment type="subcellular location">
    <subcellularLocation>
        <location evidence="1">Cell membrane</location>
        <topology evidence="1">Multi-pass membrane protein</topology>
    </subcellularLocation>
</comment>
<dbReference type="Gene3D" id="1.10.3730.20">
    <property type="match status" value="1"/>
</dbReference>
<evidence type="ECO:0000256" key="6">
    <source>
        <dbReference type="ARBA" id="ARBA00022692"/>
    </source>
</evidence>
<keyword evidence="8 11" id="KW-1133">Transmembrane helix</keyword>
<evidence type="ECO:0000256" key="4">
    <source>
        <dbReference type="ARBA" id="ARBA00022519"/>
    </source>
</evidence>
<feature type="domain" description="EamA" evidence="12">
    <location>
        <begin position="47"/>
        <end position="116"/>
    </location>
</feature>
<comment type="caution">
    <text evidence="13">The sequence shown here is derived from an EMBL/GenBank/DDBJ whole genome shotgun (WGS) entry which is preliminary data.</text>
</comment>
<accession>A0ABU6DV13</accession>
<feature type="transmembrane region" description="Helical" evidence="11">
    <location>
        <begin position="75"/>
        <end position="94"/>
    </location>
</feature>
<gene>
    <name evidence="13" type="ORF">I2F25_07900</name>
</gene>
<dbReference type="Proteomes" id="UP001339883">
    <property type="component" value="Unassembled WGS sequence"/>
</dbReference>
<keyword evidence="9" id="KW-0443">Lipid metabolism</keyword>
<dbReference type="PANTHER" id="PTHR30561:SF9">
    <property type="entry name" value="4-AMINO-4-DEOXY-L-ARABINOSE-PHOSPHOUNDECAPRENOL FLIPPASE SUBUNIT ARNF-RELATED"/>
    <property type="match status" value="1"/>
</dbReference>
<proteinExistence type="predicted"/>
<protein>
    <submittedName>
        <fullName evidence="13">EamA family transporter</fullName>
    </submittedName>
</protein>
<evidence type="ECO:0000256" key="3">
    <source>
        <dbReference type="ARBA" id="ARBA00022516"/>
    </source>
</evidence>
<evidence type="ECO:0000256" key="2">
    <source>
        <dbReference type="ARBA" id="ARBA00022475"/>
    </source>
</evidence>
<evidence type="ECO:0000256" key="5">
    <source>
        <dbReference type="ARBA" id="ARBA00022556"/>
    </source>
</evidence>